<dbReference type="RefSeq" id="WP_043448834.1">
    <property type="nucleotide sequence ID" value="NZ_JWTB01000002.1"/>
</dbReference>
<dbReference type="AlphaFoldDB" id="A0A0B4DM76"/>
<evidence type="ECO:0000259" key="1">
    <source>
        <dbReference type="Pfam" id="PF07905"/>
    </source>
</evidence>
<dbReference type="InterPro" id="IPR051448">
    <property type="entry name" value="CdaR-like_regulators"/>
</dbReference>
<proteinExistence type="predicted"/>
<comment type="caution">
    <text evidence="3">The sequence shown here is derived from an EMBL/GenBank/DDBJ whole genome shotgun (WGS) entry which is preliminary data.</text>
</comment>
<evidence type="ECO:0008006" key="5">
    <source>
        <dbReference type="Google" id="ProtNLM"/>
    </source>
</evidence>
<dbReference type="PANTHER" id="PTHR33744">
    <property type="entry name" value="CARBOHYDRATE DIACID REGULATOR"/>
    <property type="match status" value="1"/>
</dbReference>
<protein>
    <recommendedName>
        <fullName evidence="5">PucR family transcriptional regulator</fullName>
    </recommendedName>
</protein>
<organism evidence="3 4">
    <name type="scientific">Pseudarthrobacter phenanthrenivorans</name>
    <name type="common">Arthrobacter phenanthrenivorans</name>
    <dbReference type="NCBI Taxonomy" id="361575"/>
    <lineage>
        <taxon>Bacteria</taxon>
        <taxon>Bacillati</taxon>
        <taxon>Actinomycetota</taxon>
        <taxon>Actinomycetes</taxon>
        <taxon>Micrococcales</taxon>
        <taxon>Micrococcaceae</taxon>
        <taxon>Pseudarthrobacter</taxon>
    </lineage>
</organism>
<dbReference type="Proteomes" id="UP000031196">
    <property type="component" value="Unassembled WGS sequence"/>
</dbReference>
<dbReference type="InterPro" id="IPR012914">
    <property type="entry name" value="PucR_dom"/>
</dbReference>
<gene>
    <name evidence="3" type="ORF">RM50_00780</name>
</gene>
<dbReference type="PANTHER" id="PTHR33744:SF7">
    <property type="entry name" value="PUCR FAMILY TRANSCRIPTIONAL REGULATOR"/>
    <property type="match status" value="1"/>
</dbReference>
<sequence length="481" mass="51825">MRVADLLADPALNIRLAVQGSPERVARPIAWCAPTEHMDPTPFLSVNALLLTNGMGLNVKDYRIWDAYVERLMSVPVSALVFGLGAAHRELPAGLVKACEAHGLPLLELPPEVPFILVMRHVDQRIAAERYAELRAGWELADECTRLAAGGHSLAQVLERVATAVRARVAVLDHNGFELLSAGTADGGTARTTLRLPSGGILHFRLAIEGITSSLVLQPLLGPVAAVIAMQLSYTLGSRSPLHSREAARFMEALYEARGTPAAALRRYAVEAGFKPEGEWGAVLIGAAGEVAPAKLRTIAWRVRVGLQAEYSTVRFMEEAGLTTVLVQRGEAGMELMDAVRKSFQDAPELSAVVSGCGNLDELPLVLQLARRRVGEPGLHQAPVADLAGVVEGLPGAGLVAMSRRLLAPLMSDGGTALRETLEAYLRHSGNTRETCRELFIHRNTLTYRLRKIEELLRVDLDDGEVRATCLLALRIVAAGT</sequence>
<evidence type="ECO:0000313" key="4">
    <source>
        <dbReference type="Proteomes" id="UP000031196"/>
    </source>
</evidence>
<name>A0A0B4DM76_PSEPS</name>
<feature type="domain" description="PucR C-terminal helix-turn-helix" evidence="2">
    <location>
        <begin position="418"/>
        <end position="476"/>
    </location>
</feature>
<dbReference type="OrthoDB" id="2973014at2"/>
<accession>A0A0B4DM76</accession>
<dbReference type="InterPro" id="IPR025736">
    <property type="entry name" value="PucR_C-HTH_dom"/>
</dbReference>
<dbReference type="Pfam" id="PF07905">
    <property type="entry name" value="PucR"/>
    <property type="match status" value="1"/>
</dbReference>
<dbReference type="Gene3D" id="1.10.10.2840">
    <property type="entry name" value="PucR C-terminal helix-turn-helix domain"/>
    <property type="match status" value="1"/>
</dbReference>
<evidence type="ECO:0000313" key="3">
    <source>
        <dbReference type="EMBL" id="KIC69967.1"/>
    </source>
</evidence>
<dbReference type="InterPro" id="IPR042070">
    <property type="entry name" value="PucR_C-HTH_sf"/>
</dbReference>
<dbReference type="Pfam" id="PF13556">
    <property type="entry name" value="HTH_30"/>
    <property type="match status" value="1"/>
</dbReference>
<evidence type="ECO:0000259" key="2">
    <source>
        <dbReference type="Pfam" id="PF13556"/>
    </source>
</evidence>
<dbReference type="EMBL" id="JWTB01000002">
    <property type="protein sequence ID" value="KIC69967.1"/>
    <property type="molecule type" value="Genomic_DNA"/>
</dbReference>
<reference evidence="3 4" key="1">
    <citation type="submission" date="2014-12" db="EMBL/GenBank/DDBJ databases">
        <title>Genome sequencing of Arthrobacter phenanthrenivorans SWC37.</title>
        <authorList>
            <person name="Tan P.W."/>
            <person name="Chan K.-G."/>
        </authorList>
    </citation>
    <scope>NUCLEOTIDE SEQUENCE [LARGE SCALE GENOMIC DNA]</scope>
    <source>
        <strain evidence="3 4">SWC37</strain>
    </source>
</reference>
<feature type="domain" description="Purine catabolism PurC-like" evidence="1">
    <location>
        <begin position="5"/>
        <end position="126"/>
    </location>
</feature>